<dbReference type="RefSeq" id="WP_344861243.1">
    <property type="nucleotide sequence ID" value="NZ_JBHSBM010000025.1"/>
</dbReference>
<feature type="region of interest" description="Disordered" evidence="1">
    <location>
        <begin position="1"/>
        <end position="47"/>
    </location>
</feature>
<name>A0ABV8IE16_9ACTN</name>
<keyword evidence="3" id="KW-1185">Reference proteome</keyword>
<evidence type="ECO:0000313" key="3">
    <source>
        <dbReference type="Proteomes" id="UP001595850"/>
    </source>
</evidence>
<reference evidence="3" key="1">
    <citation type="journal article" date="2019" name="Int. J. Syst. Evol. Microbiol.">
        <title>The Global Catalogue of Microorganisms (GCM) 10K type strain sequencing project: providing services to taxonomists for standard genome sequencing and annotation.</title>
        <authorList>
            <consortium name="The Broad Institute Genomics Platform"/>
            <consortium name="The Broad Institute Genome Sequencing Center for Infectious Disease"/>
            <person name="Wu L."/>
            <person name="Ma J."/>
        </authorList>
    </citation>
    <scope>NUCLEOTIDE SEQUENCE [LARGE SCALE GENOMIC DNA]</scope>
    <source>
        <strain evidence="3">TBRC 4489</strain>
    </source>
</reference>
<dbReference type="EMBL" id="JBHSBM010000025">
    <property type="protein sequence ID" value="MFC4061179.1"/>
    <property type="molecule type" value="Genomic_DNA"/>
</dbReference>
<accession>A0ABV8IE16</accession>
<dbReference type="Proteomes" id="UP001595850">
    <property type="component" value="Unassembled WGS sequence"/>
</dbReference>
<gene>
    <name evidence="2" type="ORF">ACFOWE_23005</name>
</gene>
<comment type="caution">
    <text evidence="2">The sequence shown here is derived from an EMBL/GenBank/DDBJ whole genome shotgun (WGS) entry which is preliminary data.</text>
</comment>
<protein>
    <submittedName>
        <fullName evidence="2">Uncharacterized protein</fullName>
    </submittedName>
</protein>
<evidence type="ECO:0000313" key="2">
    <source>
        <dbReference type="EMBL" id="MFC4061179.1"/>
    </source>
</evidence>
<sequence>MARQTTVHHIPRHAGWPNGEPQSVRDAYDRMLAEQAGQDGDKRDGKS</sequence>
<evidence type="ECO:0000256" key="1">
    <source>
        <dbReference type="SAM" id="MobiDB-lite"/>
    </source>
</evidence>
<organism evidence="2 3">
    <name type="scientific">Planomonospora corallina</name>
    <dbReference type="NCBI Taxonomy" id="1806052"/>
    <lineage>
        <taxon>Bacteria</taxon>
        <taxon>Bacillati</taxon>
        <taxon>Actinomycetota</taxon>
        <taxon>Actinomycetes</taxon>
        <taxon>Streptosporangiales</taxon>
        <taxon>Streptosporangiaceae</taxon>
        <taxon>Planomonospora</taxon>
    </lineage>
</organism>
<proteinExistence type="predicted"/>